<protein>
    <recommendedName>
        <fullName evidence="2">Calcineurin-like phosphoesterase domain-containing protein</fullName>
    </recommendedName>
</protein>
<organism evidence="1">
    <name type="scientific">Thermofilum pendens</name>
    <dbReference type="NCBI Taxonomy" id="2269"/>
    <lineage>
        <taxon>Archaea</taxon>
        <taxon>Thermoproteota</taxon>
        <taxon>Thermoprotei</taxon>
        <taxon>Thermofilales</taxon>
        <taxon>Thermofilaceae</taxon>
        <taxon>Thermofilum</taxon>
    </lineage>
</organism>
<reference evidence="1" key="1">
    <citation type="journal article" date="2020" name="mSystems">
        <title>Genome- and Community-Level Interaction Insights into Carbon Utilization and Element Cycling Functions of Hydrothermarchaeota in Hydrothermal Sediment.</title>
        <authorList>
            <person name="Zhou Z."/>
            <person name="Liu Y."/>
            <person name="Xu W."/>
            <person name="Pan J."/>
            <person name="Luo Z.H."/>
            <person name="Li M."/>
        </authorList>
    </citation>
    <scope>NUCLEOTIDE SEQUENCE [LARGE SCALE GENOMIC DNA]</scope>
    <source>
        <strain evidence="1">SpSt-735</strain>
    </source>
</reference>
<dbReference type="InterPro" id="IPR029052">
    <property type="entry name" value="Metallo-depent_PP-like"/>
</dbReference>
<dbReference type="Gene3D" id="3.60.21.10">
    <property type="match status" value="1"/>
</dbReference>
<name>A0A7C4FCQ1_THEPE</name>
<dbReference type="SUPFAM" id="SSF56300">
    <property type="entry name" value="Metallo-dependent phosphatases"/>
    <property type="match status" value="1"/>
</dbReference>
<evidence type="ECO:0008006" key="2">
    <source>
        <dbReference type="Google" id="ProtNLM"/>
    </source>
</evidence>
<accession>A0A7C4FCQ1</accession>
<gene>
    <name evidence="1" type="ORF">ENV17_06965</name>
</gene>
<proteinExistence type="predicted"/>
<comment type="caution">
    <text evidence="1">The sequence shown here is derived from an EMBL/GenBank/DDBJ whole genome shotgun (WGS) entry which is preliminary data.</text>
</comment>
<evidence type="ECO:0000313" key="1">
    <source>
        <dbReference type="EMBL" id="HGI44107.1"/>
    </source>
</evidence>
<dbReference type="AlphaFoldDB" id="A0A7C4FCQ1"/>
<sequence length="232" mass="25460">MLVHPAGRAPGGCLVVSDTHCPSGGECPQLVSAFRLTKHLGLECLIVLGDMFEDLHRRVRPGDLRRYFLRAVNGVELPEMLYYTASLSSHDPIFDEPLELRLNGAGLLVVPGVLQLRVEGHLLCALHGDAVVRSGVLAYAVNRVAAAAGRPLLLEEVAKRRYCSPEAWLLAGHTHIPGLDAVRRLGNPGSWKLYWGFGMRYWRHPAFGAILVDRSGVRLLCPRRCGTKSGRS</sequence>
<dbReference type="EMBL" id="DTFI01000191">
    <property type="protein sequence ID" value="HGI44107.1"/>
    <property type="molecule type" value="Genomic_DNA"/>
</dbReference>